<proteinExistence type="predicted"/>
<keyword evidence="1" id="KW-0413">Isomerase</keyword>
<evidence type="ECO:0000313" key="2">
    <source>
        <dbReference type="Proteomes" id="UP000543642"/>
    </source>
</evidence>
<name>A0A7W8M518_9FIRM</name>
<dbReference type="Proteomes" id="UP000543642">
    <property type="component" value="Unassembled WGS sequence"/>
</dbReference>
<protein>
    <submittedName>
        <fullName evidence="1">Mannose-6-phosphate isomerase-like protein (Cupin superfamily)</fullName>
    </submittedName>
</protein>
<dbReference type="GO" id="GO:0016853">
    <property type="term" value="F:isomerase activity"/>
    <property type="evidence" value="ECO:0007669"/>
    <property type="project" value="UniProtKB-KW"/>
</dbReference>
<gene>
    <name evidence="1" type="ORF">HNP82_001737</name>
</gene>
<dbReference type="AlphaFoldDB" id="A0A7W8M518"/>
<dbReference type="RefSeq" id="WP_183773324.1">
    <property type="nucleotide sequence ID" value="NZ_CAWVEG010000079.1"/>
</dbReference>
<evidence type="ECO:0000313" key="1">
    <source>
        <dbReference type="EMBL" id="MBB5264610.1"/>
    </source>
</evidence>
<dbReference type="EMBL" id="JACHFW010000005">
    <property type="protein sequence ID" value="MBB5264610.1"/>
    <property type="molecule type" value="Genomic_DNA"/>
</dbReference>
<reference evidence="1 2" key="1">
    <citation type="submission" date="2020-08" db="EMBL/GenBank/DDBJ databases">
        <title>Genomic Encyclopedia of Type Strains, Phase IV (KMG-IV): sequencing the most valuable type-strain genomes for metagenomic binning, comparative biology and taxonomic classification.</title>
        <authorList>
            <person name="Goeker M."/>
        </authorList>
    </citation>
    <scope>NUCLEOTIDE SEQUENCE [LARGE SCALE GENOMIC DNA]</scope>
    <source>
        <strain evidence="1 2">DSM 106146</strain>
    </source>
</reference>
<sequence>MNISYDILSVNTTVSREYSSRSIAFWIILSGTGHLVSDSGKSFEIKPLDFSFSFHQF</sequence>
<keyword evidence="2" id="KW-1185">Reference proteome</keyword>
<comment type="caution">
    <text evidence="1">The sequence shown here is derived from an EMBL/GenBank/DDBJ whole genome shotgun (WGS) entry which is preliminary data.</text>
</comment>
<organism evidence="1 2">
    <name type="scientific">Catenibacillus scindens</name>
    <dbReference type="NCBI Taxonomy" id="673271"/>
    <lineage>
        <taxon>Bacteria</taxon>
        <taxon>Bacillati</taxon>
        <taxon>Bacillota</taxon>
        <taxon>Clostridia</taxon>
        <taxon>Lachnospirales</taxon>
        <taxon>Lachnospiraceae</taxon>
        <taxon>Catenibacillus</taxon>
    </lineage>
</organism>
<accession>A0A7W8M518</accession>